<sequence>MEPLIFSLIALLTISTLLVRDNIYAAIILSIIGLVVAGGALLHLGALAFIITALVYIVASLTLVIIAASTISAREETVKLRPVAVASASLLALVSLGARSTAGGPQRTEFDFLIIPLISALAVYALKIAFEVST</sequence>
<evidence type="ECO:0000256" key="1">
    <source>
        <dbReference type="SAM" id="Phobius"/>
    </source>
</evidence>
<dbReference type="RefSeq" id="WP_116420515.1">
    <property type="nucleotide sequence ID" value="NZ_NMUE01000004.1"/>
</dbReference>
<keyword evidence="1" id="KW-0812">Transmembrane</keyword>
<evidence type="ECO:0000313" key="3">
    <source>
        <dbReference type="EMBL" id="RFA99495.1"/>
    </source>
</evidence>
<dbReference type="Proteomes" id="UP000257123">
    <property type="component" value="Unassembled WGS sequence"/>
</dbReference>
<feature type="transmembrane region" description="Helical" evidence="1">
    <location>
        <begin position="41"/>
        <end position="68"/>
    </location>
</feature>
<evidence type="ECO:0000313" key="5">
    <source>
        <dbReference type="Proteomes" id="UP000257123"/>
    </source>
</evidence>
<dbReference type="EMBL" id="NMUF01000005">
    <property type="protein sequence ID" value="RFA99495.1"/>
    <property type="molecule type" value="Genomic_DNA"/>
</dbReference>
<evidence type="ECO:0000313" key="4">
    <source>
        <dbReference type="Proteomes" id="UP000256877"/>
    </source>
</evidence>
<name>A0A371R5Y5_9CREN</name>
<comment type="caution">
    <text evidence="3">The sequence shown here is derived from an EMBL/GenBank/DDBJ whole genome shotgun (WGS) entry which is preliminary data.</text>
</comment>
<accession>A0A371R5Y5</accession>
<keyword evidence="1" id="KW-1133">Transmembrane helix</keyword>
<feature type="transmembrane region" description="Helical" evidence="1">
    <location>
        <begin position="80"/>
        <end position="98"/>
    </location>
</feature>
<protein>
    <submittedName>
        <fullName evidence="3">Uncharacterized protein</fullName>
    </submittedName>
</protein>
<dbReference type="AlphaFoldDB" id="A0A371R5Y5"/>
<reference evidence="4 5" key="1">
    <citation type="submission" date="2017-07" db="EMBL/GenBank/DDBJ databases">
        <title>Draft genome sequence of aerobic hyperthermophilic archaea, Pyrobaculum aerophilum YKB31 and YKB32.</title>
        <authorList>
            <person name="Mochizuki T."/>
            <person name="Berliner A.J."/>
            <person name="Yoshida-Takashima Y."/>
            <person name="Takaki Y."/>
            <person name="Nunoura T."/>
            <person name="Takai K."/>
        </authorList>
    </citation>
    <scope>NUCLEOTIDE SEQUENCE [LARGE SCALE GENOMIC DNA]</scope>
    <source>
        <strain evidence="2 5">YKB31</strain>
        <strain evidence="3 4">YKB32</strain>
    </source>
</reference>
<keyword evidence="1" id="KW-0472">Membrane</keyword>
<dbReference type="Proteomes" id="UP000256877">
    <property type="component" value="Unassembled WGS sequence"/>
</dbReference>
<proteinExistence type="predicted"/>
<gene>
    <name evidence="2" type="ORF">CGL51_02080</name>
    <name evidence="3" type="ORF">CGL52_02845</name>
</gene>
<dbReference type="EMBL" id="NMUE01000004">
    <property type="protein sequence ID" value="RFA97683.1"/>
    <property type="molecule type" value="Genomic_DNA"/>
</dbReference>
<organism evidence="3 4">
    <name type="scientific">Pyrobaculum aerophilum</name>
    <dbReference type="NCBI Taxonomy" id="13773"/>
    <lineage>
        <taxon>Archaea</taxon>
        <taxon>Thermoproteota</taxon>
        <taxon>Thermoprotei</taxon>
        <taxon>Thermoproteales</taxon>
        <taxon>Thermoproteaceae</taxon>
        <taxon>Pyrobaculum</taxon>
    </lineage>
</organism>
<feature type="transmembrane region" description="Helical" evidence="1">
    <location>
        <begin position="110"/>
        <end position="130"/>
    </location>
</feature>
<evidence type="ECO:0000313" key="2">
    <source>
        <dbReference type="EMBL" id="RFA97683.1"/>
    </source>
</evidence>